<keyword evidence="5 8" id="KW-0418">Kinase</keyword>
<evidence type="ECO:0000256" key="2">
    <source>
        <dbReference type="ARBA" id="ARBA00012438"/>
    </source>
</evidence>
<dbReference type="SUPFAM" id="SSF47384">
    <property type="entry name" value="Homodimeric domain of signal transducing histidine kinase"/>
    <property type="match status" value="1"/>
</dbReference>
<dbReference type="OrthoDB" id="9804645at2"/>
<dbReference type="PANTHER" id="PTHR45436:SF16">
    <property type="entry name" value="HISTIDINE KINASE"/>
    <property type="match status" value="1"/>
</dbReference>
<dbReference type="InterPro" id="IPR036890">
    <property type="entry name" value="HATPase_C_sf"/>
</dbReference>
<keyword evidence="6" id="KW-0812">Transmembrane</keyword>
<reference evidence="8 9" key="1">
    <citation type="submission" date="2017-09" db="EMBL/GenBank/DDBJ databases">
        <authorList>
            <person name="Ehlers B."/>
            <person name="Leendertz F.H."/>
        </authorList>
    </citation>
    <scope>NUCLEOTIDE SEQUENCE [LARGE SCALE GENOMIC DNA]</scope>
    <source>
        <strain evidence="8 9">CGMCC 1.10978</strain>
    </source>
</reference>
<dbReference type="CDD" id="cd00082">
    <property type="entry name" value="HisKA"/>
    <property type="match status" value="1"/>
</dbReference>
<dbReference type="EC" id="2.7.13.3" evidence="2"/>
<dbReference type="SUPFAM" id="SSF55874">
    <property type="entry name" value="ATPase domain of HSP90 chaperone/DNA topoisomerase II/histidine kinase"/>
    <property type="match status" value="1"/>
</dbReference>
<dbReference type="RefSeq" id="WP_097122098.1">
    <property type="nucleotide sequence ID" value="NZ_OCND01000005.1"/>
</dbReference>
<sequence>MLFTAVLSLLFVGAGLLLLFVLEDSFIDRRLHAVAATVTDPQAPPAALPSQFQVLPMASLPDDIRARLGGDRTGRLVEFRRGNGRYVHVLAARTAAGQPYALVYDVTDELTVNQGLARGLAYVALLLAVLTLCAYLLSRAFVGRMVQRAQALFRQVLDSPDPEALEALAQQEPVREFGDLARLHARVWRAQLAAVERERETLAFLGHELRTPLQSARTSLSLLAADPGHAAALSRLQRAIERLTRASNAVLWLASESPATADGSTHAAACMQALVEELAPMAAARGQAFALTIDPELRWARPQEIVETVLANLLLNAIQHGGPGTIAIAADADGLVLRNPRAAAEATGFGLGMRIVGRLAARIGWQVAFSRHADGASFTVRWDAASVHA</sequence>
<evidence type="ECO:0000256" key="3">
    <source>
        <dbReference type="ARBA" id="ARBA00022553"/>
    </source>
</evidence>
<dbReference type="Gene3D" id="3.30.565.10">
    <property type="entry name" value="Histidine kinase-like ATPase, C-terminal domain"/>
    <property type="match status" value="1"/>
</dbReference>
<evidence type="ECO:0000256" key="4">
    <source>
        <dbReference type="ARBA" id="ARBA00022679"/>
    </source>
</evidence>
<dbReference type="InterPro" id="IPR050428">
    <property type="entry name" value="TCS_sensor_his_kinase"/>
</dbReference>
<feature type="domain" description="Signal transduction histidine kinase dimerisation/phosphoacceptor" evidence="7">
    <location>
        <begin position="197"/>
        <end position="259"/>
    </location>
</feature>
<dbReference type="Proteomes" id="UP000219374">
    <property type="component" value="Unassembled WGS sequence"/>
</dbReference>
<dbReference type="EMBL" id="OCND01000005">
    <property type="protein sequence ID" value="SOD54817.1"/>
    <property type="molecule type" value="Genomic_DNA"/>
</dbReference>
<evidence type="ECO:0000313" key="8">
    <source>
        <dbReference type="EMBL" id="SOD54817.1"/>
    </source>
</evidence>
<protein>
    <recommendedName>
        <fullName evidence="2">histidine kinase</fullName>
        <ecNumber evidence="2">2.7.13.3</ecNumber>
    </recommendedName>
</protein>
<evidence type="ECO:0000256" key="1">
    <source>
        <dbReference type="ARBA" id="ARBA00000085"/>
    </source>
</evidence>
<keyword evidence="6" id="KW-0472">Membrane</keyword>
<dbReference type="SMART" id="SM00388">
    <property type="entry name" value="HisKA"/>
    <property type="match status" value="1"/>
</dbReference>
<dbReference type="InterPro" id="IPR036097">
    <property type="entry name" value="HisK_dim/P_sf"/>
</dbReference>
<evidence type="ECO:0000259" key="7">
    <source>
        <dbReference type="SMART" id="SM00388"/>
    </source>
</evidence>
<dbReference type="GO" id="GO:0000155">
    <property type="term" value="F:phosphorelay sensor kinase activity"/>
    <property type="evidence" value="ECO:0007669"/>
    <property type="project" value="InterPro"/>
</dbReference>
<dbReference type="Gene3D" id="1.10.287.130">
    <property type="match status" value="1"/>
</dbReference>
<evidence type="ECO:0000256" key="5">
    <source>
        <dbReference type="ARBA" id="ARBA00022777"/>
    </source>
</evidence>
<name>A0A286D886_9GAMM</name>
<dbReference type="AlphaFoldDB" id="A0A286D886"/>
<proteinExistence type="predicted"/>
<keyword evidence="6" id="KW-1133">Transmembrane helix</keyword>
<gene>
    <name evidence="8" type="ORF">SAMN06296416_10578</name>
</gene>
<evidence type="ECO:0000256" key="6">
    <source>
        <dbReference type="SAM" id="Phobius"/>
    </source>
</evidence>
<dbReference type="InterPro" id="IPR003661">
    <property type="entry name" value="HisK_dim/P_dom"/>
</dbReference>
<keyword evidence="3" id="KW-0597">Phosphoprotein</keyword>
<feature type="transmembrane region" description="Helical" evidence="6">
    <location>
        <begin position="119"/>
        <end position="138"/>
    </location>
</feature>
<keyword evidence="9" id="KW-1185">Reference proteome</keyword>
<keyword evidence="4" id="KW-0808">Transferase</keyword>
<organism evidence="8 9">
    <name type="scientific">Pseudoxanthomonas wuyuanensis</name>
    <dbReference type="NCBI Taxonomy" id="1073196"/>
    <lineage>
        <taxon>Bacteria</taxon>
        <taxon>Pseudomonadati</taxon>
        <taxon>Pseudomonadota</taxon>
        <taxon>Gammaproteobacteria</taxon>
        <taxon>Lysobacterales</taxon>
        <taxon>Lysobacteraceae</taxon>
        <taxon>Pseudoxanthomonas</taxon>
    </lineage>
</organism>
<dbReference type="GO" id="GO:0005886">
    <property type="term" value="C:plasma membrane"/>
    <property type="evidence" value="ECO:0007669"/>
    <property type="project" value="TreeGrafter"/>
</dbReference>
<evidence type="ECO:0000313" key="9">
    <source>
        <dbReference type="Proteomes" id="UP000219374"/>
    </source>
</evidence>
<comment type="catalytic activity">
    <reaction evidence="1">
        <text>ATP + protein L-histidine = ADP + protein N-phospho-L-histidine.</text>
        <dbReference type="EC" id="2.7.13.3"/>
    </reaction>
</comment>
<dbReference type="Pfam" id="PF00512">
    <property type="entry name" value="HisKA"/>
    <property type="match status" value="1"/>
</dbReference>
<dbReference type="PANTHER" id="PTHR45436">
    <property type="entry name" value="SENSOR HISTIDINE KINASE YKOH"/>
    <property type="match status" value="1"/>
</dbReference>
<accession>A0A286D886</accession>